<sequence length="119" mass="13931">MTRNIEHQFSNLSDVGEKLELENPTVENVVDILVDIGHDDRVYTFHDDFLGLKSGLPQDLLSKHIDELEEGDFADRYSDEIDKILDNANIIFYHLERELSEDDLEEIREERERLGLEDD</sequence>
<organism evidence="1">
    <name type="scientific">Neisseria gonorrhoeae</name>
    <dbReference type="NCBI Taxonomy" id="485"/>
    <lineage>
        <taxon>Bacteria</taxon>
        <taxon>Pseudomonadati</taxon>
        <taxon>Pseudomonadota</taxon>
        <taxon>Betaproteobacteria</taxon>
        <taxon>Neisseriales</taxon>
        <taxon>Neisseriaceae</taxon>
        <taxon>Neisseria</taxon>
    </lineage>
</organism>
<dbReference type="Proteomes" id="UP000307092">
    <property type="component" value="Unassembled WGS sequence"/>
</dbReference>
<reference evidence="2 3" key="2">
    <citation type="submission" date="2019-04" db="EMBL/GenBank/DDBJ databases">
        <title>The CDC panel for molecular diagnostics of ciprofloxacin resistance and its use for research and clinical development.</title>
        <authorList>
            <person name="Liu H."/>
            <person name="Tang K."/>
            <person name="Pham C."/>
            <person name="Schmerer M."/>
        </authorList>
    </citation>
    <scope>NUCLEOTIDE SEQUENCE [LARGE SCALE GENOMIC DNA]</scope>
    <source>
        <strain evidence="2 3">LRRBGS_0742</strain>
    </source>
</reference>
<name>A0A1D3H2N8_NEIGO</name>
<protein>
    <submittedName>
        <fullName evidence="1">Uncharacterized protein</fullName>
    </submittedName>
</protein>
<evidence type="ECO:0000313" key="2">
    <source>
        <dbReference type="EMBL" id="TJX05259.1"/>
    </source>
</evidence>
<dbReference type="GeneID" id="66753325"/>
<evidence type="ECO:0000313" key="3">
    <source>
        <dbReference type="Proteomes" id="UP000307092"/>
    </source>
</evidence>
<reference evidence="1" key="1">
    <citation type="submission" date="2018-06" db="EMBL/GenBank/DDBJ databases">
        <authorList>
            <consortium name="Pathogen Informatics"/>
            <person name="Doyle S."/>
        </authorList>
    </citation>
    <scope>NUCLEOTIDE SEQUENCE [LARGE SCALE GENOMIC DNA]</scope>
    <source>
        <strain evidence="1">NCTC11421</strain>
    </source>
</reference>
<proteinExistence type="predicted"/>
<gene>
    <name evidence="2" type="ORF">E8M63_08100</name>
    <name evidence="1" type="ORF">NCTC11421_01125</name>
</gene>
<dbReference type="EMBL" id="SUQX01000014">
    <property type="protein sequence ID" value="TJX05259.1"/>
    <property type="molecule type" value="Genomic_DNA"/>
</dbReference>
<dbReference type="AlphaFoldDB" id="A0A1D3H2N8"/>
<accession>A0A1D3H2N8</accession>
<dbReference type="RefSeq" id="WP_003691018.1">
    <property type="nucleotide sequence ID" value="NZ_AP023069.1"/>
</dbReference>
<dbReference type="EMBL" id="UGRI01000001">
    <property type="protein sequence ID" value="SUA21018.1"/>
    <property type="molecule type" value="Genomic_DNA"/>
</dbReference>
<evidence type="ECO:0000313" key="1">
    <source>
        <dbReference type="EMBL" id="SUA21018.1"/>
    </source>
</evidence>